<sequence length="83" mass="8916">MSDKISDELIQEIATGRFVPKHSAAVLMARELLARRAAEVKPVKLPEIIQMEMGGYGGVPVVTVAELLEAIKAAGGTIEEEQN</sequence>
<dbReference type="EMBL" id="CP165628">
    <property type="protein sequence ID" value="XDU70923.1"/>
    <property type="molecule type" value="Genomic_DNA"/>
</dbReference>
<protein>
    <submittedName>
        <fullName evidence="1">Uncharacterized protein</fullName>
    </submittedName>
</protein>
<gene>
    <name evidence="1" type="ORF">AB3G37_15245</name>
</gene>
<name>A0AB39VMB5_9GAMM</name>
<evidence type="ECO:0000313" key="1">
    <source>
        <dbReference type="EMBL" id="XDU70923.1"/>
    </source>
</evidence>
<proteinExistence type="predicted"/>
<accession>A0AB39VMB5</accession>
<reference evidence="1" key="1">
    <citation type="submission" date="2024-07" db="EMBL/GenBank/DDBJ databases">
        <authorList>
            <person name="Biller S.J."/>
        </authorList>
    </citation>
    <scope>NUCLEOTIDE SEQUENCE</scope>
    <source>
        <strain evidence="1">WC2420</strain>
    </source>
</reference>
<organism evidence="1">
    <name type="scientific">Rouxiella sp. WC2420</name>
    <dbReference type="NCBI Taxonomy" id="3234145"/>
    <lineage>
        <taxon>Bacteria</taxon>
        <taxon>Pseudomonadati</taxon>
        <taxon>Pseudomonadota</taxon>
        <taxon>Gammaproteobacteria</taxon>
        <taxon>Enterobacterales</taxon>
        <taxon>Yersiniaceae</taxon>
        <taxon>Rouxiella</taxon>
    </lineage>
</organism>
<dbReference type="RefSeq" id="WP_369788365.1">
    <property type="nucleotide sequence ID" value="NZ_CP165628.1"/>
</dbReference>
<dbReference type="AlphaFoldDB" id="A0AB39VMB5"/>